<dbReference type="GO" id="GO:0016746">
    <property type="term" value="F:acyltransferase activity"/>
    <property type="evidence" value="ECO:0007669"/>
    <property type="project" value="UniProtKB-KW"/>
</dbReference>
<dbReference type="InterPro" id="IPR001451">
    <property type="entry name" value="Hexapep"/>
</dbReference>
<dbReference type="EMBL" id="CASHTH010003502">
    <property type="protein sequence ID" value="CAI8045716.1"/>
    <property type="molecule type" value="Genomic_DNA"/>
</dbReference>
<keyword evidence="8" id="KW-0548">Nucleotidyltransferase</keyword>
<evidence type="ECO:0000256" key="12">
    <source>
        <dbReference type="ARBA" id="ARBA00022984"/>
    </source>
</evidence>
<dbReference type="Gene3D" id="2.160.10.10">
    <property type="entry name" value="Hexapeptide repeat proteins"/>
    <property type="match status" value="1"/>
</dbReference>
<evidence type="ECO:0000313" key="16">
    <source>
        <dbReference type="EMBL" id="CAI8045716.1"/>
    </source>
</evidence>
<dbReference type="GO" id="GO:0046872">
    <property type="term" value="F:metal ion binding"/>
    <property type="evidence" value="ECO:0007669"/>
    <property type="project" value="UniProtKB-KW"/>
</dbReference>
<comment type="caution">
    <text evidence="16">The sequence shown here is derived from an EMBL/GenBank/DDBJ whole genome shotgun (WGS) entry which is preliminary data.</text>
</comment>
<evidence type="ECO:0000256" key="1">
    <source>
        <dbReference type="ARBA" id="ARBA00001946"/>
    </source>
</evidence>
<dbReference type="GO" id="GO:0005737">
    <property type="term" value="C:cytoplasm"/>
    <property type="evidence" value="ECO:0007669"/>
    <property type="project" value="UniProtKB-SubCell"/>
</dbReference>
<organism evidence="16 17">
    <name type="scientific">Geodia barretti</name>
    <name type="common">Barrett's horny sponge</name>
    <dbReference type="NCBI Taxonomy" id="519541"/>
    <lineage>
        <taxon>Eukaryota</taxon>
        <taxon>Metazoa</taxon>
        <taxon>Porifera</taxon>
        <taxon>Demospongiae</taxon>
        <taxon>Heteroscleromorpha</taxon>
        <taxon>Tetractinellida</taxon>
        <taxon>Astrophorina</taxon>
        <taxon>Geodiidae</taxon>
        <taxon>Geodia</taxon>
    </lineage>
</organism>
<dbReference type="PANTHER" id="PTHR43584">
    <property type="entry name" value="NUCLEOTIDYL TRANSFERASE"/>
    <property type="match status" value="1"/>
</dbReference>
<sequence length="170" mass="17204">MLSGNTNIGEECQIGPNSVIQDTHIGDRCRVLASFLEGAHVASDVSIGPYCHLRPDTSIANGVHLGNFVEVKNSHVGANTAAGHFCYLGDADIGAGANIGAGTVTCNFDGVEKHRTAVGDGAFIGSDTMLVAPVSVGRGAATGAGSVVTKDVPAGRRAVGVPARLIPNVE</sequence>
<evidence type="ECO:0000256" key="4">
    <source>
        <dbReference type="ARBA" id="ARBA00007947"/>
    </source>
</evidence>
<proteinExistence type="inferred from homology"/>
<keyword evidence="9" id="KW-0479">Metal-binding</keyword>
<comment type="similarity">
    <text evidence="3">In the C-terminal section; belongs to the transferase hexapeptide repeat family.</text>
</comment>
<dbReference type="InterPro" id="IPR050065">
    <property type="entry name" value="GlmU-like"/>
</dbReference>
<dbReference type="InterPro" id="IPR011004">
    <property type="entry name" value="Trimer_LpxA-like_sf"/>
</dbReference>
<keyword evidence="13" id="KW-0012">Acyltransferase</keyword>
<keyword evidence="7" id="KW-0808">Transferase</keyword>
<evidence type="ECO:0000256" key="2">
    <source>
        <dbReference type="ARBA" id="ARBA00004496"/>
    </source>
</evidence>
<comment type="catalytic activity">
    <reaction evidence="15">
        <text>N-acetyl-alpha-D-glucosamine 1-phosphate + UTP + H(+) = UDP-N-acetyl-alpha-D-glucosamine + diphosphate</text>
        <dbReference type="Rhea" id="RHEA:13509"/>
        <dbReference type="ChEBI" id="CHEBI:15378"/>
        <dbReference type="ChEBI" id="CHEBI:33019"/>
        <dbReference type="ChEBI" id="CHEBI:46398"/>
        <dbReference type="ChEBI" id="CHEBI:57705"/>
        <dbReference type="ChEBI" id="CHEBI:57776"/>
        <dbReference type="EC" id="2.7.7.23"/>
    </reaction>
</comment>
<dbReference type="Pfam" id="PF14602">
    <property type="entry name" value="Hexapep_2"/>
    <property type="match status" value="2"/>
</dbReference>
<evidence type="ECO:0000256" key="11">
    <source>
        <dbReference type="ARBA" id="ARBA00022960"/>
    </source>
</evidence>
<evidence type="ECO:0000256" key="7">
    <source>
        <dbReference type="ARBA" id="ARBA00022679"/>
    </source>
</evidence>
<comment type="subcellular location">
    <subcellularLocation>
        <location evidence="2">Cytoplasm</location>
    </subcellularLocation>
</comment>
<keyword evidence="12" id="KW-0573">Peptidoglycan synthesis</keyword>
<accession>A0AA35XAV2</accession>
<dbReference type="PANTHER" id="PTHR43584:SF3">
    <property type="entry name" value="BIFUNCTIONAL PROTEIN GLMU"/>
    <property type="match status" value="1"/>
</dbReference>
<evidence type="ECO:0000256" key="3">
    <source>
        <dbReference type="ARBA" id="ARBA00007707"/>
    </source>
</evidence>
<dbReference type="EC" id="2.7.7.23" evidence="5"/>
<dbReference type="Pfam" id="PF00132">
    <property type="entry name" value="Hexapep"/>
    <property type="match status" value="1"/>
</dbReference>
<evidence type="ECO:0000256" key="9">
    <source>
        <dbReference type="ARBA" id="ARBA00022723"/>
    </source>
</evidence>
<keyword evidence="10" id="KW-0460">Magnesium</keyword>
<gene>
    <name evidence="16" type="ORF">GBAR_LOCUS25285</name>
</gene>
<dbReference type="AlphaFoldDB" id="A0AA35XAV2"/>
<evidence type="ECO:0000256" key="15">
    <source>
        <dbReference type="ARBA" id="ARBA00048493"/>
    </source>
</evidence>
<evidence type="ECO:0000256" key="14">
    <source>
        <dbReference type="ARBA" id="ARBA00023316"/>
    </source>
</evidence>
<evidence type="ECO:0000313" key="17">
    <source>
        <dbReference type="Proteomes" id="UP001174909"/>
    </source>
</evidence>
<reference evidence="16" key="1">
    <citation type="submission" date="2023-03" db="EMBL/GenBank/DDBJ databases">
        <authorList>
            <person name="Steffen K."/>
            <person name="Cardenas P."/>
        </authorList>
    </citation>
    <scope>NUCLEOTIDE SEQUENCE</scope>
</reference>
<dbReference type="SUPFAM" id="SSF51161">
    <property type="entry name" value="Trimeric LpxA-like enzymes"/>
    <property type="match status" value="1"/>
</dbReference>
<comment type="cofactor">
    <cofactor evidence="1">
        <name>Mg(2+)</name>
        <dbReference type="ChEBI" id="CHEBI:18420"/>
    </cofactor>
</comment>
<dbReference type="GO" id="GO:0071555">
    <property type="term" value="P:cell wall organization"/>
    <property type="evidence" value="ECO:0007669"/>
    <property type="project" value="UniProtKB-KW"/>
</dbReference>
<protein>
    <recommendedName>
        <fullName evidence="5">UDP-N-acetylglucosamine diphosphorylase</fullName>
        <ecNumber evidence="5">2.7.7.23</ecNumber>
    </recommendedName>
</protein>
<keyword evidence="17" id="KW-1185">Reference proteome</keyword>
<name>A0AA35XAV2_GEOBA</name>
<evidence type="ECO:0000256" key="10">
    <source>
        <dbReference type="ARBA" id="ARBA00022842"/>
    </source>
</evidence>
<evidence type="ECO:0000256" key="5">
    <source>
        <dbReference type="ARBA" id="ARBA00012457"/>
    </source>
</evidence>
<evidence type="ECO:0000256" key="8">
    <source>
        <dbReference type="ARBA" id="ARBA00022695"/>
    </source>
</evidence>
<dbReference type="GO" id="GO:0008360">
    <property type="term" value="P:regulation of cell shape"/>
    <property type="evidence" value="ECO:0007669"/>
    <property type="project" value="UniProtKB-KW"/>
</dbReference>
<evidence type="ECO:0000256" key="6">
    <source>
        <dbReference type="ARBA" id="ARBA00022490"/>
    </source>
</evidence>
<keyword evidence="11" id="KW-0133">Cell shape</keyword>
<comment type="similarity">
    <text evidence="4">In the N-terminal section; belongs to the N-acetylglucosamine-1-phosphate uridyltransferase family.</text>
</comment>
<evidence type="ECO:0000256" key="13">
    <source>
        <dbReference type="ARBA" id="ARBA00023315"/>
    </source>
</evidence>
<keyword evidence="6" id="KW-0963">Cytoplasm</keyword>
<dbReference type="Proteomes" id="UP001174909">
    <property type="component" value="Unassembled WGS sequence"/>
</dbReference>
<keyword evidence="14" id="KW-0961">Cell wall biogenesis/degradation</keyword>
<dbReference type="GO" id="GO:0003977">
    <property type="term" value="F:UDP-N-acetylglucosamine diphosphorylase activity"/>
    <property type="evidence" value="ECO:0007669"/>
    <property type="project" value="UniProtKB-EC"/>
</dbReference>